<dbReference type="AlphaFoldDB" id="A0A3D9FYV2"/>
<comment type="caution">
    <text evidence="1">The sequence shown here is derived from an EMBL/GenBank/DDBJ whole genome shotgun (WGS) entry which is preliminary data.</text>
</comment>
<dbReference type="RefSeq" id="WP_244201535.1">
    <property type="nucleotide sequence ID" value="NZ_QRDQ01000007.1"/>
</dbReference>
<organism evidence="1 2">
    <name type="scientific">Flavobacterium cutihirudinis</name>
    <dbReference type="NCBI Taxonomy" id="1265740"/>
    <lineage>
        <taxon>Bacteria</taxon>
        <taxon>Pseudomonadati</taxon>
        <taxon>Bacteroidota</taxon>
        <taxon>Flavobacteriia</taxon>
        <taxon>Flavobacteriales</taxon>
        <taxon>Flavobacteriaceae</taxon>
        <taxon>Flavobacterium</taxon>
    </lineage>
</organism>
<accession>A0A3D9FYV2</accession>
<keyword evidence="2" id="KW-1185">Reference proteome</keyword>
<protein>
    <submittedName>
        <fullName evidence="1">Uncharacterized protein</fullName>
    </submittedName>
</protein>
<sequence>MIFNIYYINFPKVYEIKMMLSNVVSLSKEITKDKITEGDASLKAKFGLNFMEMFKLGDVESGGNIKGSNSKKVLETFEIKTTKSVILDDVVKSSNTITSFEKIEEGELVKLDNIKLSLENEIELRMVKFMNGGAFKDLVAPGTNGMDMNNIFNSMFKDYAYKIKGENENLDNKILFKIPLTFESEFESSYSVDDLFVGKVSIVGLYKGKIKVDDLKNSFEYFQEIGQLQNSFNINKEDDEIQDSHYSAQNVNSTPFDFKSSGDGNDYHYIDLLAIVQNVNISSKND</sequence>
<gene>
    <name evidence="1" type="ORF">BD847_0060</name>
</gene>
<dbReference type="EMBL" id="QRDQ01000007">
    <property type="protein sequence ID" value="RED26150.1"/>
    <property type="molecule type" value="Genomic_DNA"/>
</dbReference>
<evidence type="ECO:0000313" key="2">
    <source>
        <dbReference type="Proteomes" id="UP000257004"/>
    </source>
</evidence>
<name>A0A3D9FYV2_9FLAO</name>
<dbReference type="Proteomes" id="UP000257004">
    <property type="component" value="Unassembled WGS sequence"/>
</dbReference>
<proteinExistence type="predicted"/>
<reference evidence="1 2" key="1">
    <citation type="submission" date="2018-07" db="EMBL/GenBank/DDBJ databases">
        <title>Genomic Encyclopedia of Archaeal and Bacterial Type Strains, Phase II (KMG-II): from individual species to whole genera.</title>
        <authorList>
            <person name="Goeker M."/>
        </authorList>
    </citation>
    <scope>NUCLEOTIDE SEQUENCE [LARGE SCALE GENOMIC DNA]</scope>
    <source>
        <strain evidence="1 2">DSM 25795</strain>
    </source>
</reference>
<evidence type="ECO:0000313" key="1">
    <source>
        <dbReference type="EMBL" id="RED26150.1"/>
    </source>
</evidence>